<reference evidence="2" key="1">
    <citation type="submission" date="2017-03" db="EMBL/GenBank/DDBJ databases">
        <title>Phytopthora megakarya and P. palmivora, two closely related causual agents of cacao black pod achieved similar genome size and gene model numbers by different mechanisms.</title>
        <authorList>
            <person name="Ali S."/>
            <person name="Shao J."/>
            <person name="Larry D.J."/>
            <person name="Kronmiller B."/>
            <person name="Shen D."/>
            <person name="Strem M.D."/>
            <person name="Melnick R.L."/>
            <person name="Guiltinan M.J."/>
            <person name="Tyler B.M."/>
            <person name="Meinhardt L.W."/>
            <person name="Bailey B.A."/>
        </authorList>
    </citation>
    <scope>NUCLEOTIDE SEQUENCE [LARGE SCALE GENOMIC DNA]</scope>
    <source>
        <strain evidence="2">zdho120</strain>
    </source>
</reference>
<accession>A0A225VDI0</accession>
<name>A0A225VDI0_9STRA</name>
<dbReference type="EMBL" id="NBNE01005677">
    <property type="protein sequence ID" value="OWZ03184.1"/>
    <property type="molecule type" value="Genomic_DNA"/>
</dbReference>
<dbReference type="Proteomes" id="UP000198211">
    <property type="component" value="Unassembled WGS sequence"/>
</dbReference>
<sequence length="138" mass="15322">MNKRAEAQSLFRLASLKSALLGSRASNRSNSVSTDEIPVYWASTSELSVFGVNVINNAGCPYLVWKANALCLHWVRSALLPQTDREVISTDFRNRCASESSAGIHGRQPCRRRSFASRARPNCSPVKLSYPFKALGYR</sequence>
<evidence type="ECO:0000313" key="2">
    <source>
        <dbReference type="Proteomes" id="UP000198211"/>
    </source>
</evidence>
<organism evidence="1 2">
    <name type="scientific">Phytophthora megakarya</name>
    <dbReference type="NCBI Taxonomy" id="4795"/>
    <lineage>
        <taxon>Eukaryota</taxon>
        <taxon>Sar</taxon>
        <taxon>Stramenopiles</taxon>
        <taxon>Oomycota</taxon>
        <taxon>Peronosporomycetes</taxon>
        <taxon>Peronosporales</taxon>
        <taxon>Peronosporaceae</taxon>
        <taxon>Phytophthora</taxon>
    </lineage>
</organism>
<keyword evidence="2" id="KW-1185">Reference proteome</keyword>
<evidence type="ECO:0000313" key="1">
    <source>
        <dbReference type="EMBL" id="OWZ03184.1"/>
    </source>
</evidence>
<proteinExistence type="predicted"/>
<protein>
    <submittedName>
        <fullName evidence="1">Uncharacterized protein</fullName>
    </submittedName>
</protein>
<dbReference type="AlphaFoldDB" id="A0A225VDI0"/>
<comment type="caution">
    <text evidence="1">The sequence shown here is derived from an EMBL/GenBank/DDBJ whole genome shotgun (WGS) entry which is preliminary data.</text>
</comment>
<gene>
    <name evidence="1" type="ORF">PHMEG_00025130</name>
</gene>